<dbReference type="EMBL" id="CP006912">
    <property type="protein sequence ID" value="AHB50406.1"/>
    <property type="molecule type" value="Genomic_DNA"/>
</dbReference>
<reference evidence="1 2" key="1">
    <citation type="journal article" date="2014" name="Genome Announc.">
        <title>Complete Genome Sequence of Hyphomicrobium nitrativorans Strain NL23, a Denitrifying Bacterium Isolated from Biofilm of a Methanol-Fed Denitrification System Treating Seawater at the Montreal Biodome.</title>
        <authorList>
            <person name="Martineau C."/>
            <person name="Villeneuve C."/>
            <person name="Mauffrey F."/>
            <person name="Villemur R."/>
        </authorList>
    </citation>
    <scope>NUCLEOTIDE SEQUENCE [LARGE SCALE GENOMIC DNA]</scope>
    <source>
        <strain evidence="1">NL23</strain>
    </source>
</reference>
<dbReference type="KEGG" id="hni:W911_16200"/>
<protein>
    <submittedName>
        <fullName evidence="1">Uncharacterized protein</fullName>
    </submittedName>
</protein>
<organism evidence="1 2">
    <name type="scientific">Hyphomicrobium nitrativorans NL23</name>
    <dbReference type="NCBI Taxonomy" id="1029756"/>
    <lineage>
        <taxon>Bacteria</taxon>
        <taxon>Pseudomonadati</taxon>
        <taxon>Pseudomonadota</taxon>
        <taxon>Alphaproteobacteria</taxon>
        <taxon>Hyphomicrobiales</taxon>
        <taxon>Hyphomicrobiaceae</taxon>
        <taxon>Hyphomicrobium</taxon>
    </lineage>
</organism>
<sequence>MRVVGKEWLQKKALSIMERDFGFELAKAFGARMKRLYELDETALPTQIDQWLERLRRAEQELARRSRGNRAEPGSAPDRA</sequence>
<keyword evidence="2" id="KW-1185">Reference proteome</keyword>
<dbReference type="HOGENOM" id="CLU_2584984_0_0_5"/>
<dbReference type="Proteomes" id="UP000018542">
    <property type="component" value="Chromosome"/>
</dbReference>
<dbReference type="PATRIC" id="fig|1029756.8.peg.3377"/>
<dbReference type="AlphaFoldDB" id="V5SHS2"/>
<evidence type="ECO:0000313" key="2">
    <source>
        <dbReference type="Proteomes" id="UP000018542"/>
    </source>
</evidence>
<evidence type="ECO:0000313" key="1">
    <source>
        <dbReference type="EMBL" id="AHB50406.1"/>
    </source>
</evidence>
<name>V5SHS2_9HYPH</name>
<gene>
    <name evidence="1" type="ORF">W911_16200</name>
</gene>
<accession>V5SHS2</accession>
<proteinExistence type="predicted"/>